<dbReference type="EMBL" id="JABSTU010000005">
    <property type="protein sequence ID" value="KAH8029378.1"/>
    <property type="molecule type" value="Genomic_DNA"/>
</dbReference>
<feature type="compositionally biased region" description="Low complexity" evidence="1">
    <location>
        <begin position="1"/>
        <end position="15"/>
    </location>
</feature>
<keyword evidence="4" id="KW-1185">Reference proteome</keyword>
<reference evidence="3" key="2">
    <citation type="submission" date="2021-09" db="EMBL/GenBank/DDBJ databases">
        <authorList>
            <person name="Jia N."/>
            <person name="Wang J."/>
            <person name="Shi W."/>
            <person name="Du L."/>
            <person name="Sun Y."/>
            <person name="Zhan W."/>
            <person name="Jiang J."/>
            <person name="Wang Q."/>
            <person name="Zhang B."/>
            <person name="Ji P."/>
            <person name="Sakyi L.B."/>
            <person name="Cui X."/>
            <person name="Yuan T."/>
            <person name="Jiang B."/>
            <person name="Yang W."/>
            <person name="Lam T.T.-Y."/>
            <person name="Chang Q."/>
            <person name="Ding S."/>
            <person name="Wang X."/>
            <person name="Zhu J."/>
            <person name="Ruan X."/>
            <person name="Zhao L."/>
            <person name="Wei J."/>
            <person name="Que T."/>
            <person name="Du C."/>
            <person name="Cheng J."/>
            <person name="Dai P."/>
            <person name="Han X."/>
            <person name="Huang E."/>
            <person name="Gao Y."/>
            <person name="Liu J."/>
            <person name="Shao H."/>
            <person name="Ye R."/>
            <person name="Li L."/>
            <person name="Wei W."/>
            <person name="Wang X."/>
            <person name="Wang C."/>
            <person name="Huo Q."/>
            <person name="Li W."/>
            <person name="Guo W."/>
            <person name="Chen H."/>
            <person name="Chen S."/>
            <person name="Zhou L."/>
            <person name="Zhou L."/>
            <person name="Ni X."/>
            <person name="Tian J."/>
            <person name="Zhou Y."/>
            <person name="Sheng Y."/>
            <person name="Liu T."/>
            <person name="Pan Y."/>
            <person name="Xia L."/>
            <person name="Li J."/>
            <person name="Zhao F."/>
            <person name="Cao W."/>
        </authorList>
    </citation>
    <scope>NUCLEOTIDE SEQUENCE</scope>
    <source>
        <strain evidence="3">Rmic-2018</strain>
        <tissue evidence="3">Larvae</tissue>
    </source>
</reference>
<dbReference type="GO" id="GO:0016020">
    <property type="term" value="C:membrane"/>
    <property type="evidence" value="ECO:0007669"/>
    <property type="project" value="InterPro"/>
</dbReference>
<organism evidence="3 4">
    <name type="scientific">Rhipicephalus microplus</name>
    <name type="common">Cattle tick</name>
    <name type="synonym">Boophilus microplus</name>
    <dbReference type="NCBI Taxonomy" id="6941"/>
    <lineage>
        <taxon>Eukaryota</taxon>
        <taxon>Metazoa</taxon>
        <taxon>Ecdysozoa</taxon>
        <taxon>Arthropoda</taxon>
        <taxon>Chelicerata</taxon>
        <taxon>Arachnida</taxon>
        <taxon>Acari</taxon>
        <taxon>Parasitiformes</taxon>
        <taxon>Ixodida</taxon>
        <taxon>Ixodoidea</taxon>
        <taxon>Ixodidae</taxon>
        <taxon>Rhipicephalinae</taxon>
        <taxon>Rhipicephalus</taxon>
        <taxon>Boophilus</taxon>
    </lineage>
</organism>
<keyword evidence="2" id="KW-1133">Transmembrane helix</keyword>
<keyword evidence="2" id="KW-0812">Transmembrane</keyword>
<accession>A0A9J6E4Y9</accession>
<evidence type="ECO:0000313" key="3">
    <source>
        <dbReference type="EMBL" id="KAH8029378.1"/>
    </source>
</evidence>
<feature type="transmembrane region" description="Helical" evidence="2">
    <location>
        <begin position="194"/>
        <end position="226"/>
    </location>
</feature>
<evidence type="ECO:0000256" key="2">
    <source>
        <dbReference type="SAM" id="Phobius"/>
    </source>
</evidence>
<proteinExistence type="predicted"/>
<reference evidence="3" key="1">
    <citation type="journal article" date="2020" name="Cell">
        <title>Large-Scale Comparative Analyses of Tick Genomes Elucidate Their Genetic Diversity and Vector Capacities.</title>
        <authorList>
            <consortium name="Tick Genome and Microbiome Consortium (TIGMIC)"/>
            <person name="Jia N."/>
            <person name="Wang J."/>
            <person name="Shi W."/>
            <person name="Du L."/>
            <person name="Sun Y."/>
            <person name="Zhan W."/>
            <person name="Jiang J.F."/>
            <person name="Wang Q."/>
            <person name="Zhang B."/>
            <person name="Ji P."/>
            <person name="Bell-Sakyi L."/>
            <person name="Cui X.M."/>
            <person name="Yuan T.T."/>
            <person name="Jiang B.G."/>
            <person name="Yang W.F."/>
            <person name="Lam T.T."/>
            <person name="Chang Q.C."/>
            <person name="Ding S.J."/>
            <person name="Wang X.J."/>
            <person name="Zhu J.G."/>
            <person name="Ruan X.D."/>
            <person name="Zhao L."/>
            <person name="Wei J.T."/>
            <person name="Ye R.Z."/>
            <person name="Que T.C."/>
            <person name="Du C.H."/>
            <person name="Zhou Y.H."/>
            <person name="Cheng J.X."/>
            <person name="Dai P.F."/>
            <person name="Guo W.B."/>
            <person name="Han X.H."/>
            <person name="Huang E.J."/>
            <person name="Li L.F."/>
            <person name="Wei W."/>
            <person name="Gao Y.C."/>
            <person name="Liu J.Z."/>
            <person name="Shao H.Z."/>
            <person name="Wang X."/>
            <person name="Wang C.C."/>
            <person name="Yang T.C."/>
            <person name="Huo Q.B."/>
            <person name="Li W."/>
            <person name="Chen H.Y."/>
            <person name="Chen S.E."/>
            <person name="Zhou L.G."/>
            <person name="Ni X.B."/>
            <person name="Tian J.H."/>
            <person name="Sheng Y."/>
            <person name="Liu T."/>
            <person name="Pan Y.S."/>
            <person name="Xia L.Y."/>
            <person name="Li J."/>
            <person name="Zhao F."/>
            <person name="Cao W.C."/>
        </authorList>
    </citation>
    <scope>NUCLEOTIDE SEQUENCE</scope>
    <source>
        <strain evidence="3">Rmic-2018</strain>
    </source>
</reference>
<name>A0A9J6E4Y9_RHIMP</name>
<feature type="transmembrane region" description="Helical" evidence="2">
    <location>
        <begin position="152"/>
        <end position="174"/>
    </location>
</feature>
<protein>
    <submittedName>
        <fullName evidence="3">Uncharacterized protein</fullName>
    </submittedName>
</protein>
<dbReference type="AlphaFoldDB" id="A0A9J6E4Y9"/>
<dbReference type="InterPro" id="IPR001902">
    <property type="entry name" value="SLC26A/SulP_fam"/>
</dbReference>
<dbReference type="VEuPathDB" id="VectorBase:LOC119165484"/>
<dbReference type="GO" id="GO:0055085">
    <property type="term" value="P:transmembrane transport"/>
    <property type="evidence" value="ECO:0007669"/>
    <property type="project" value="InterPro"/>
</dbReference>
<feature type="region of interest" description="Disordered" evidence="1">
    <location>
        <begin position="1"/>
        <end position="20"/>
    </location>
</feature>
<dbReference type="PANTHER" id="PTHR11814">
    <property type="entry name" value="SULFATE TRANSPORTER"/>
    <property type="match status" value="1"/>
</dbReference>
<sequence length="298" mass="33757">MKMSLTTSMRSSSSRASHRSTVDYVLRSSTLSTDCGMPLMRPSCPLRWRKLRRPSSFTRRAELQQSTRRRLTSGMRNRLDIFQPRRRGCFSRGRLGHNARSAINRPCPGFNIKPSKLHSYRLISKTAYTDVTQISKWTHPPLRRLGGVATPVGMFDMTVRTTCVLGVVIIVALLPTLTSLRNLPKLWVFNRFDFVLWSLSFLGVVILNATWGLLFGVLLGLVVIFFELSGNKGCRLKPCRPDIFVSVGTPLRTDAVTLYRFGSPLCFATQHNIVADFEELFKDEKPRTVKVASKLDNM</sequence>
<evidence type="ECO:0000313" key="4">
    <source>
        <dbReference type="Proteomes" id="UP000821866"/>
    </source>
</evidence>
<keyword evidence="2" id="KW-0472">Membrane</keyword>
<comment type="caution">
    <text evidence="3">The sequence shown here is derived from an EMBL/GenBank/DDBJ whole genome shotgun (WGS) entry which is preliminary data.</text>
</comment>
<evidence type="ECO:0000256" key="1">
    <source>
        <dbReference type="SAM" id="MobiDB-lite"/>
    </source>
</evidence>
<dbReference type="Proteomes" id="UP000821866">
    <property type="component" value="Chromosome 3"/>
</dbReference>
<gene>
    <name evidence="3" type="ORF">HPB51_000021</name>
</gene>